<dbReference type="InterPro" id="IPR001387">
    <property type="entry name" value="Cro/C1-type_HTH"/>
</dbReference>
<dbReference type="InterPro" id="IPR046335">
    <property type="entry name" value="LacI/GalR-like_sensor"/>
</dbReference>
<dbReference type="Pfam" id="PF13377">
    <property type="entry name" value="Peripla_BP_3"/>
    <property type="match status" value="1"/>
</dbReference>
<dbReference type="Gene3D" id="1.10.260.40">
    <property type="entry name" value="lambda repressor-like DNA-binding domains"/>
    <property type="match status" value="1"/>
</dbReference>
<dbReference type="InterPro" id="IPR028082">
    <property type="entry name" value="Peripla_BP_I"/>
</dbReference>
<keyword evidence="2" id="KW-0805">Transcription regulation</keyword>
<keyword evidence="4" id="KW-0804">Transcription</keyword>
<evidence type="ECO:0000256" key="2">
    <source>
        <dbReference type="ARBA" id="ARBA00023015"/>
    </source>
</evidence>
<evidence type="ECO:0000256" key="3">
    <source>
        <dbReference type="ARBA" id="ARBA00023125"/>
    </source>
</evidence>
<evidence type="ECO:0000259" key="5">
    <source>
        <dbReference type="PROSITE" id="PS50932"/>
    </source>
</evidence>
<dbReference type="SMART" id="SM00354">
    <property type="entry name" value="HTH_LACI"/>
    <property type="match status" value="1"/>
</dbReference>
<dbReference type="InterPro" id="IPR010982">
    <property type="entry name" value="Lambda_DNA-bd_dom_sf"/>
</dbReference>
<name>A0ABW1UJK4_9LACO</name>
<gene>
    <name evidence="7" type="ORF">ACFQH1_08270</name>
</gene>
<dbReference type="PROSITE" id="PS00356">
    <property type="entry name" value="HTH_LACI_1"/>
    <property type="match status" value="1"/>
</dbReference>
<dbReference type="PRINTS" id="PR00036">
    <property type="entry name" value="HTHLACI"/>
</dbReference>
<protein>
    <submittedName>
        <fullName evidence="7">LacI family DNA-binding transcriptional regulator</fullName>
    </submittedName>
</protein>
<dbReference type="SUPFAM" id="SSF53822">
    <property type="entry name" value="Periplasmic binding protein-like I"/>
    <property type="match status" value="1"/>
</dbReference>
<organism evidence="7 8">
    <name type="scientific">Lactiplantibacillus daoliensis</name>
    <dbReference type="NCBI Taxonomy" id="2559916"/>
    <lineage>
        <taxon>Bacteria</taxon>
        <taxon>Bacillati</taxon>
        <taxon>Bacillota</taxon>
        <taxon>Bacilli</taxon>
        <taxon>Lactobacillales</taxon>
        <taxon>Lactobacillaceae</taxon>
        <taxon>Lactiplantibacillus</taxon>
    </lineage>
</organism>
<dbReference type="SUPFAM" id="SSF47413">
    <property type="entry name" value="lambda repressor-like DNA-binding domains"/>
    <property type="match status" value="1"/>
</dbReference>
<evidence type="ECO:0000313" key="7">
    <source>
        <dbReference type="EMBL" id="MFC6295196.1"/>
    </source>
</evidence>
<sequence>MKPTMKDVAERAGVSKSTVSQYLNKRYSYMSAATRKKIEQAIEELGYYPNQIAKSLKQKNTHVIAFVCATLTSRFSLELVASIEKYFQAEHYSVIIASTDDDPEKERDLIQSFLARQVDGLIVFPTKENFDFYQRLQQRQVPLVFVDRFLAGIDIPSVLLDNKQAGYTATKALLDHGHRQIAIMTFPVGDHITTRVERIDGYQAAFKEAAVKAPADNVISCMPEQVDQELTALMQRTTPPTALVATNDVLLEQTLMWVREHHVQIPQQLSLVGIDDVSFARLFDPEITTLAQPVQKIGIKAATLLLAIIADAKPTAAKVYRYAPQMTNRNSIKTL</sequence>
<dbReference type="CDD" id="cd01392">
    <property type="entry name" value="HTH_LacI"/>
    <property type="match status" value="1"/>
</dbReference>
<dbReference type="InterPro" id="IPR000843">
    <property type="entry name" value="HTH_LacI"/>
</dbReference>
<dbReference type="PROSITE" id="PS50932">
    <property type="entry name" value="HTH_LACI_2"/>
    <property type="match status" value="1"/>
</dbReference>
<evidence type="ECO:0000256" key="1">
    <source>
        <dbReference type="ARBA" id="ARBA00022491"/>
    </source>
</evidence>
<comment type="caution">
    <text evidence="7">The sequence shown here is derived from an EMBL/GenBank/DDBJ whole genome shotgun (WGS) entry which is preliminary data.</text>
</comment>
<dbReference type="Gene3D" id="3.40.50.2300">
    <property type="match status" value="2"/>
</dbReference>
<keyword evidence="8" id="KW-1185">Reference proteome</keyword>
<keyword evidence="1" id="KW-0678">Repressor</keyword>
<dbReference type="Pfam" id="PF00356">
    <property type="entry name" value="LacI"/>
    <property type="match status" value="1"/>
</dbReference>
<dbReference type="GO" id="GO:0003677">
    <property type="term" value="F:DNA binding"/>
    <property type="evidence" value="ECO:0007669"/>
    <property type="project" value="UniProtKB-KW"/>
</dbReference>
<dbReference type="Proteomes" id="UP001596227">
    <property type="component" value="Unassembled WGS sequence"/>
</dbReference>
<reference evidence="8" key="1">
    <citation type="journal article" date="2019" name="Int. J. Syst. Evol. Microbiol.">
        <title>The Global Catalogue of Microorganisms (GCM) 10K type strain sequencing project: providing services to taxonomists for standard genome sequencing and annotation.</title>
        <authorList>
            <consortium name="The Broad Institute Genomics Platform"/>
            <consortium name="The Broad Institute Genome Sequencing Center for Infectious Disease"/>
            <person name="Wu L."/>
            <person name="Ma J."/>
        </authorList>
    </citation>
    <scope>NUCLEOTIDE SEQUENCE [LARGE SCALE GENOMIC DNA]</scope>
    <source>
        <strain evidence="8">CCM 8934</strain>
    </source>
</reference>
<feature type="domain" description="HTH lacI-type" evidence="5">
    <location>
        <begin position="3"/>
        <end position="58"/>
    </location>
</feature>
<evidence type="ECO:0000256" key="4">
    <source>
        <dbReference type="ARBA" id="ARBA00023163"/>
    </source>
</evidence>
<dbReference type="PANTHER" id="PTHR30146">
    <property type="entry name" value="LACI-RELATED TRANSCRIPTIONAL REPRESSOR"/>
    <property type="match status" value="1"/>
</dbReference>
<dbReference type="PANTHER" id="PTHR30146:SF148">
    <property type="entry name" value="HTH-TYPE TRANSCRIPTIONAL REPRESSOR PURR-RELATED"/>
    <property type="match status" value="1"/>
</dbReference>
<evidence type="ECO:0000259" key="6">
    <source>
        <dbReference type="PROSITE" id="PS50943"/>
    </source>
</evidence>
<keyword evidence="3 7" id="KW-0238">DNA-binding</keyword>
<dbReference type="PROSITE" id="PS50943">
    <property type="entry name" value="HTH_CROC1"/>
    <property type="match status" value="1"/>
</dbReference>
<proteinExistence type="predicted"/>
<dbReference type="RefSeq" id="WP_137606926.1">
    <property type="nucleotide sequence ID" value="NZ_BJDH01000003.1"/>
</dbReference>
<dbReference type="EMBL" id="JBHSSB010000016">
    <property type="protein sequence ID" value="MFC6295196.1"/>
    <property type="molecule type" value="Genomic_DNA"/>
</dbReference>
<accession>A0ABW1UJK4</accession>
<feature type="domain" description="HTH cro/C1-type" evidence="6">
    <location>
        <begin position="4"/>
        <end position="48"/>
    </location>
</feature>
<evidence type="ECO:0000313" key="8">
    <source>
        <dbReference type="Proteomes" id="UP001596227"/>
    </source>
</evidence>